<dbReference type="SMR" id="A0A0C6PDA9"/>
<dbReference type="InterPro" id="IPR008430">
    <property type="entry name" value="CNF_Rho-act"/>
</dbReference>
<sequence length="1464" mass="160698">MDKDESALRQLVDMALVGYDGVVEELLALPSEESGDLAGGRAKREKAEFALFGEAPNGDEPIGQDARTWFYYPKYRPVAVSNLKKMQVAIRARLEPESLILQWLIALDVYLGVLIAALSRTAISDLVFEYVKARYEIYYLLNRVPHPLAAAYLKRRRQRPVDRSGRLGSVFEHPLWFAYDELAGTVDLDADIYEQALAESIERRMDGEPDDGSLDTTEHDVWRLCRDGINRGEQAIFQASGPYGVVADAGYMRTVADLAYADALADCLHAQLRIRAQGSVDSPGDEMPRKLDAWEIAKFHLAATQQARVDLLEAAFALDYAALRDVRVYGDYRNALALRFIKREALRLLGARRGNASTMPAVAAGEYDEIVASGAANDAAYVSMAAALIAGVLCDLESAQRTLPVVLARFRPLGVLARFRRLEQETAGMLLGDQEPEPRGFISFTDFRDSDAFASYAEYAAQFNDYIDQYSILEAQRLARILALGSRMTVDQWCLPLQKVRHYKVLTSQPGLIARGIENHNRGIEYCLGRPPLTDLPGLFTMFQLHDSSWLLVSNINGELWSDVLANAEVMQNPTLAALAEPQGRFRTGRRTGGWFLGGPATEGPSLRDNYLLKLRRSNPGLDVKKCWYFGYRQEYRLPAGALGVPLFAVSVALRHSLDDLAAHAKSALYKPSEWQKFAFWIVPFYREIFFSTQDRSYRVDVGSIVFDSISLLASVFSIGGKLGSFTRTQYGNLRNFVVRQRIAGLSGQRLWRSVLKELPALIGASGLRLSRSLLVDLYEIFEPVPIRRLVAGFVSATTVGGRNQAFLRQAFSAASSSAGRTGGQLASEWRMAGVDATGLVESTSGGRFEGIYTRGLGPLSERTEHFIVESGNAYRVIWDAYTHGWRVVNGRLPPRLTYTVPVRLNGQGHWETHLDVPGRGGAPEIFGRIRTRNLVALAAEQAAPMRRLLNQARRVALRHIDTCRSRLASPRAESDMDAAIRIFFGEPDAGLRQRIGRRLQEVRAYIGDLSPVNDVLYRAGYDLDDVATLFNAVDRNTSLGRQARMELYLDAIVDLHARLGYENARFVDLMAFHLLSLGHAATASEVVEAVSPRLLGNVFDISNVAQLERGIGNPASTGLFVMLGAYSESSPAIFQSFVNDIFPAWRQASGGGPLVWNFGPAAISPTRLDYANTDIGLLNHGDISPLRARPPLGGRRDIDLPPGLDISFVRYDRPVRMSAPRALDASVFRPVDGPVHGYIQSWTGAEIEYAYGAPAAARKVMLTDNVRIISIENGDEGAIGVRVRLDTVPVATPLILTGGSLSGCTTMVGVKEGYLAFYHTGKSTELGDWATAREGVQALYQAHLAMGYAPISIPAPMRNDDLVSIAATYDRAVIAYLGKDVPGGGSTRITRHDAGAGSVVSFDYNAAVQASAVPRLGQVYVLISNDGQGARAVLLAEDLAWAGSGSALDVLNERLVTLFPAPV</sequence>
<dbReference type="Gene3D" id="3.60.100.10">
    <property type="entry name" value="Cytotoxic necrotizing factor, Rho-activating domain"/>
    <property type="match status" value="1"/>
</dbReference>
<dbReference type="KEGG" id="bbh:BN112_4425"/>
<name>A0A0C6PDA9_BORBO</name>
<evidence type="ECO:0000259" key="1">
    <source>
        <dbReference type="Pfam" id="PF05785"/>
    </source>
</evidence>
<dbReference type="InterPro" id="IPR037040">
    <property type="entry name" value="CNF_Rho-act_sf"/>
</dbReference>
<protein>
    <submittedName>
        <fullName evidence="2">Dermonecrotic toxin</fullName>
    </submittedName>
</protein>
<reference evidence="2 3" key="1">
    <citation type="journal article" date="2012" name="BMC Genomics">
        <title>Comparative genomics of the classical Bordetella subspecies: the evolution and exchange of virulence-associated diversity amongst closely related pathogens.</title>
        <authorList>
            <person name="Park J."/>
            <person name="Zhang Y."/>
            <person name="Buboltz A.M."/>
            <person name="Zhang X."/>
            <person name="Schuster S.C."/>
            <person name="Ahuja U."/>
            <person name="Liu M."/>
            <person name="Miller J.F."/>
            <person name="Sebaihia M."/>
            <person name="Bentley S.D."/>
            <person name="Parkhill J."/>
            <person name="Harvill E.T."/>
        </authorList>
    </citation>
    <scope>NUCLEOTIDE SEQUENCE [LARGE SCALE GENOMIC DNA]</scope>
    <source>
        <strain evidence="2 3">253</strain>
    </source>
</reference>
<dbReference type="OrthoDB" id="9007202at2"/>
<evidence type="ECO:0000313" key="2">
    <source>
        <dbReference type="EMBL" id="CCJ56339.1"/>
    </source>
</evidence>
<feature type="domain" description="Cytotoxic necrotizing factor Rho-activating" evidence="1">
    <location>
        <begin position="1170"/>
        <end position="1454"/>
    </location>
</feature>
<accession>A0A0C6PDA9</accession>
<dbReference type="Pfam" id="PF05785">
    <property type="entry name" value="CNF1"/>
    <property type="match status" value="1"/>
</dbReference>
<evidence type="ECO:0000313" key="3">
    <source>
        <dbReference type="Proteomes" id="UP000007564"/>
    </source>
</evidence>
<gene>
    <name evidence="2" type="primary">dnt</name>
    <name evidence="2" type="ORF">BN112_4425</name>
</gene>
<dbReference type="EMBL" id="HE965806">
    <property type="protein sequence ID" value="CCJ56339.1"/>
    <property type="molecule type" value="Genomic_DNA"/>
</dbReference>
<dbReference type="RefSeq" id="WP_015065046.1">
    <property type="nucleotide sequence ID" value="NC_019382.1"/>
</dbReference>
<proteinExistence type="predicted"/>
<dbReference type="InterPro" id="IPR011324">
    <property type="entry name" value="Cytotoxic_necrot_fac-like_cat"/>
</dbReference>
<dbReference type="SUPFAM" id="SSF64438">
    <property type="entry name" value="CNF1/YfiH-like putative cysteine hydrolases"/>
    <property type="match status" value="1"/>
</dbReference>
<dbReference type="CDD" id="cd16834">
    <property type="entry name" value="CNF1-like"/>
    <property type="match status" value="1"/>
</dbReference>
<organism evidence="2 3">
    <name type="scientific">Bordetella bronchiseptica 253</name>
    <dbReference type="NCBI Taxonomy" id="568707"/>
    <lineage>
        <taxon>Bacteria</taxon>
        <taxon>Pseudomonadati</taxon>
        <taxon>Pseudomonadota</taxon>
        <taxon>Betaproteobacteria</taxon>
        <taxon>Burkholderiales</taxon>
        <taxon>Alcaligenaceae</taxon>
        <taxon>Bordetella</taxon>
    </lineage>
</organism>
<dbReference type="HOGENOM" id="CLU_004559_0_0_4"/>
<dbReference type="Proteomes" id="UP000007564">
    <property type="component" value="Chromosome"/>
</dbReference>